<gene>
    <name evidence="1" type="ORF">LOK49_LG11G00905</name>
</gene>
<evidence type="ECO:0000313" key="2">
    <source>
        <dbReference type="Proteomes" id="UP001060215"/>
    </source>
</evidence>
<organism evidence="1 2">
    <name type="scientific">Camellia lanceoleosa</name>
    <dbReference type="NCBI Taxonomy" id="1840588"/>
    <lineage>
        <taxon>Eukaryota</taxon>
        <taxon>Viridiplantae</taxon>
        <taxon>Streptophyta</taxon>
        <taxon>Embryophyta</taxon>
        <taxon>Tracheophyta</taxon>
        <taxon>Spermatophyta</taxon>
        <taxon>Magnoliopsida</taxon>
        <taxon>eudicotyledons</taxon>
        <taxon>Gunneridae</taxon>
        <taxon>Pentapetalae</taxon>
        <taxon>asterids</taxon>
        <taxon>Ericales</taxon>
        <taxon>Theaceae</taxon>
        <taxon>Camellia</taxon>
    </lineage>
</organism>
<proteinExistence type="predicted"/>
<comment type="caution">
    <text evidence="1">The sequence shown here is derived from an EMBL/GenBank/DDBJ whole genome shotgun (WGS) entry which is preliminary data.</text>
</comment>
<accession>A0ACC0FYS1</accession>
<protein>
    <submittedName>
        <fullName evidence="1">Small RNA degrading nuclease 5</fullName>
    </submittedName>
</protein>
<evidence type="ECO:0000313" key="1">
    <source>
        <dbReference type="EMBL" id="KAI7993834.1"/>
    </source>
</evidence>
<keyword evidence="2" id="KW-1185">Reference proteome</keyword>
<name>A0ACC0FYS1_9ERIC</name>
<dbReference type="EMBL" id="CM045769">
    <property type="protein sequence ID" value="KAI7993834.1"/>
    <property type="molecule type" value="Genomic_DNA"/>
</dbReference>
<reference evidence="1 2" key="1">
    <citation type="journal article" date="2022" name="Plant J.">
        <title>Chromosome-level genome of Camellia lanceoleosa provides a valuable resource for understanding genome evolution and self-incompatibility.</title>
        <authorList>
            <person name="Gong W."/>
            <person name="Xiao S."/>
            <person name="Wang L."/>
            <person name="Liao Z."/>
            <person name="Chang Y."/>
            <person name="Mo W."/>
            <person name="Hu G."/>
            <person name="Li W."/>
            <person name="Zhao G."/>
            <person name="Zhu H."/>
            <person name="Hu X."/>
            <person name="Ji K."/>
            <person name="Xiang X."/>
            <person name="Song Q."/>
            <person name="Yuan D."/>
            <person name="Jin S."/>
            <person name="Zhang L."/>
        </authorList>
    </citation>
    <scope>NUCLEOTIDE SEQUENCE [LARGE SCALE GENOMIC DNA]</scope>
    <source>
        <strain evidence="1">SQ_2022a</strain>
    </source>
</reference>
<dbReference type="Proteomes" id="UP001060215">
    <property type="component" value="Chromosome 12"/>
</dbReference>
<sequence>MEMERVIEFPHAHMDLRPRKRPRLGWDVASQALKDANEESKSVTIDRNLDVEREQRYASESLHTIPVSSDDEVLLKARKEVRNEKVQFVWAHFSELNSYFKKQAEDMEKLNARLAEMISLLTCNKSTGRKGIKYSVTSELKDILTRLDARVRSVHSNLPTNAMLIIFTGHGDTAVVHSYNVSTSTLRVMLEEFQRGNEICEEVFNYKIAARPDRRRQFEKELTSAIEIALNILSACLNIIELKEQVGAFLLNVLEAFASWLRLRHRCGFLFFALQIWLSYFLISYCK</sequence>